<comment type="caution">
    <text evidence="3">The sequence shown here is derived from an EMBL/GenBank/DDBJ whole genome shotgun (WGS) entry which is preliminary data.</text>
</comment>
<feature type="compositionally biased region" description="Basic and acidic residues" evidence="1">
    <location>
        <begin position="207"/>
        <end position="224"/>
    </location>
</feature>
<accession>A0A2I0SHJ2</accession>
<keyword evidence="4" id="KW-1185">Reference proteome</keyword>
<evidence type="ECO:0000256" key="1">
    <source>
        <dbReference type="SAM" id="MobiDB-lite"/>
    </source>
</evidence>
<keyword evidence="2" id="KW-0472">Membrane</keyword>
<evidence type="ECO:0000313" key="3">
    <source>
        <dbReference type="EMBL" id="PKT69390.1"/>
    </source>
</evidence>
<gene>
    <name evidence="3" type="ORF">CW362_29870</name>
</gene>
<keyword evidence="2" id="KW-0812">Transmembrane</keyword>
<feature type="region of interest" description="Disordered" evidence="1">
    <location>
        <begin position="178"/>
        <end position="261"/>
    </location>
</feature>
<protein>
    <recommendedName>
        <fullName evidence="5">Secreted protein</fullName>
    </recommendedName>
</protein>
<sequence>MSTGVIIALIIVVAVVVVAATLTLLARRPPGGRALRRRFGPEYDRTVARHDGDTQAAERDLNERVKQHGDLRARPLEPADRERYAAGWTAAQERFVDSPREAVAEADRLLGELAGARGFPDGDRYEEQVSALSVHHGHHVHGYRRVHRAALAPTGGGRDGGADTEQLREAMLEARDLFDDLMTPTRQDTSPGRARGTDDANELPAARPERTRRFAMTKDARRTEPAGTTEGSQDAEDNRTSAPDTRSHLPWSFSGRQAKGS</sequence>
<dbReference type="AlphaFoldDB" id="A0A2I0SHJ2"/>
<dbReference type="RefSeq" id="WP_103552726.1">
    <property type="nucleotide sequence ID" value="NZ_JBHJSK010000011.1"/>
</dbReference>
<dbReference type="EMBL" id="PJOS01000076">
    <property type="protein sequence ID" value="PKT69390.1"/>
    <property type="molecule type" value="Genomic_DNA"/>
</dbReference>
<dbReference type="Proteomes" id="UP000236178">
    <property type="component" value="Unassembled WGS sequence"/>
</dbReference>
<organism evidence="3 4">
    <name type="scientific">Streptomyces populi</name>
    <dbReference type="NCBI Taxonomy" id="2058924"/>
    <lineage>
        <taxon>Bacteria</taxon>
        <taxon>Bacillati</taxon>
        <taxon>Actinomycetota</taxon>
        <taxon>Actinomycetes</taxon>
        <taxon>Kitasatosporales</taxon>
        <taxon>Streptomycetaceae</taxon>
        <taxon>Streptomyces</taxon>
    </lineage>
</organism>
<evidence type="ECO:0008006" key="5">
    <source>
        <dbReference type="Google" id="ProtNLM"/>
    </source>
</evidence>
<feature type="transmembrane region" description="Helical" evidence="2">
    <location>
        <begin position="6"/>
        <end position="26"/>
    </location>
</feature>
<keyword evidence="2" id="KW-1133">Transmembrane helix</keyword>
<proteinExistence type="predicted"/>
<dbReference type="OrthoDB" id="7502542at2"/>
<name>A0A2I0SHJ2_9ACTN</name>
<reference evidence="3 4" key="1">
    <citation type="submission" date="2017-12" db="EMBL/GenBank/DDBJ databases">
        <title>Streptomyces populusis sp. nov., a novel endophytic actinobacterium isolated from stems of Populus adenopoda Maxim.</title>
        <authorList>
            <person name="Wang Z."/>
        </authorList>
    </citation>
    <scope>NUCLEOTIDE SEQUENCE [LARGE SCALE GENOMIC DNA]</scope>
    <source>
        <strain evidence="3 4">A249</strain>
    </source>
</reference>
<evidence type="ECO:0000256" key="2">
    <source>
        <dbReference type="SAM" id="Phobius"/>
    </source>
</evidence>
<evidence type="ECO:0000313" key="4">
    <source>
        <dbReference type="Proteomes" id="UP000236178"/>
    </source>
</evidence>